<proteinExistence type="predicted"/>
<organism evidence="2 3">
    <name type="scientific">Photinus pyralis</name>
    <name type="common">Common eastern firefly</name>
    <name type="synonym">Lampyris pyralis</name>
    <dbReference type="NCBI Taxonomy" id="7054"/>
    <lineage>
        <taxon>Eukaryota</taxon>
        <taxon>Metazoa</taxon>
        <taxon>Ecdysozoa</taxon>
        <taxon>Arthropoda</taxon>
        <taxon>Hexapoda</taxon>
        <taxon>Insecta</taxon>
        <taxon>Pterygota</taxon>
        <taxon>Neoptera</taxon>
        <taxon>Endopterygota</taxon>
        <taxon>Coleoptera</taxon>
        <taxon>Polyphaga</taxon>
        <taxon>Elateriformia</taxon>
        <taxon>Elateroidea</taxon>
        <taxon>Lampyridae</taxon>
        <taxon>Lampyrinae</taxon>
        <taxon>Photinus</taxon>
    </lineage>
</organism>
<feature type="chain" id="PRO_5024462138" evidence="1">
    <location>
        <begin position="18"/>
        <end position="108"/>
    </location>
</feature>
<comment type="caution">
    <text evidence="2">The sequence shown here is derived from an EMBL/GenBank/DDBJ whole genome shotgun (WGS) entry which is preliminary data.</text>
</comment>
<keyword evidence="3" id="KW-1185">Reference proteome</keyword>
<feature type="signal peptide" evidence="1">
    <location>
        <begin position="1"/>
        <end position="17"/>
    </location>
</feature>
<gene>
    <name evidence="2" type="ORF">PPYR_10456</name>
</gene>
<evidence type="ECO:0000313" key="2">
    <source>
        <dbReference type="EMBL" id="KAB0796395.1"/>
    </source>
</evidence>
<evidence type="ECO:0000256" key="1">
    <source>
        <dbReference type="SAM" id="SignalP"/>
    </source>
</evidence>
<reference evidence="2 3" key="1">
    <citation type="journal article" date="2018" name="Elife">
        <title>Firefly genomes illuminate parallel origins of bioluminescence in beetles.</title>
        <authorList>
            <person name="Fallon T.R."/>
            <person name="Lower S.E."/>
            <person name="Chang C.H."/>
            <person name="Bessho-Uehara M."/>
            <person name="Martin G.J."/>
            <person name="Bewick A.J."/>
            <person name="Behringer M."/>
            <person name="Debat H.J."/>
            <person name="Wong I."/>
            <person name="Day J.C."/>
            <person name="Suvorov A."/>
            <person name="Silva C.J."/>
            <person name="Stanger-Hall K.F."/>
            <person name="Hall D.W."/>
            <person name="Schmitz R.J."/>
            <person name="Nelson D.R."/>
            <person name="Lewis S.M."/>
            <person name="Shigenobu S."/>
            <person name="Bybee S.M."/>
            <person name="Larracuente A.M."/>
            <person name="Oba Y."/>
            <person name="Weng J.K."/>
        </authorList>
    </citation>
    <scope>NUCLEOTIDE SEQUENCE [LARGE SCALE GENOMIC DNA]</scope>
    <source>
        <strain evidence="2">1611_PpyrPB1</strain>
        <tissue evidence="2">Whole body</tissue>
    </source>
</reference>
<name>A0A5N4AGD6_PHOPY</name>
<dbReference type="Proteomes" id="UP000327044">
    <property type="component" value="Unassembled WGS sequence"/>
</dbReference>
<dbReference type="InParanoid" id="A0A5N4AGD6"/>
<accession>A0A5N4AGD6</accession>
<dbReference type="EMBL" id="VVIM01000007">
    <property type="protein sequence ID" value="KAB0796395.1"/>
    <property type="molecule type" value="Genomic_DNA"/>
</dbReference>
<protein>
    <submittedName>
        <fullName evidence="2">Uncharacterized protein</fullName>
    </submittedName>
</protein>
<evidence type="ECO:0000313" key="3">
    <source>
        <dbReference type="Proteomes" id="UP000327044"/>
    </source>
</evidence>
<sequence length="108" mass="12752">MYFKLVIGLMCVGVISGVEHRYCHLCYGKSTEPKDFWNCRNFVNVTKVYDCTTKSYCVSFHETVKTKDGTYTWAKRTCSSDCAWYKRYNRADLYCSQCESDYCNKEKF</sequence>
<dbReference type="AlphaFoldDB" id="A0A5N4AGD6"/>
<keyword evidence="1" id="KW-0732">Signal</keyword>